<evidence type="ECO:0000313" key="2">
    <source>
        <dbReference type="Proteomes" id="UP000054279"/>
    </source>
</evidence>
<dbReference type="EMBL" id="KN837099">
    <property type="protein sequence ID" value="KIJ48034.1"/>
    <property type="molecule type" value="Genomic_DNA"/>
</dbReference>
<dbReference type="Proteomes" id="UP000054279">
    <property type="component" value="Unassembled WGS sequence"/>
</dbReference>
<organism evidence="1 2">
    <name type="scientific">Sphaerobolus stellatus (strain SS14)</name>
    <dbReference type="NCBI Taxonomy" id="990650"/>
    <lineage>
        <taxon>Eukaryota</taxon>
        <taxon>Fungi</taxon>
        <taxon>Dikarya</taxon>
        <taxon>Basidiomycota</taxon>
        <taxon>Agaricomycotina</taxon>
        <taxon>Agaricomycetes</taxon>
        <taxon>Phallomycetidae</taxon>
        <taxon>Geastrales</taxon>
        <taxon>Sphaerobolaceae</taxon>
        <taxon>Sphaerobolus</taxon>
    </lineage>
</organism>
<reference evidence="1 2" key="1">
    <citation type="submission" date="2014-06" db="EMBL/GenBank/DDBJ databases">
        <title>Evolutionary Origins and Diversification of the Mycorrhizal Mutualists.</title>
        <authorList>
            <consortium name="DOE Joint Genome Institute"/>
            <consortium name="Mycorrhizal Genomics Consortium"/>
            <person name="Kohler A."/>
            <person name="Kuo A."/>
            <person name="Nagy L.G."/>
            <person name="Floudas D."/>
            <person name="Copeland A."/>
            <person name="Barry K.W."/>
            <person name="Cichocki N."/>
            <person name="Veneault-Fourrey C."/>
            <person name="LaButti K."/>
            <person name="Lindquist E.A."/>
            <person name="Lipzen A."/>
            <person name="Lundell T."/>
            <person name="Morin E."/>
            <person name="Murat C."/>
            <person name="Riley R."/>
            <person name="Ohm R."/>
            <person name="Sun H."/>
            <person name="Tunlid A."/>
            <person name="Henrissat B."/>
            <person name="Grigoriev I.V."/>
            <person name="Hibbett D.S."/>
            <person name="Martin F."/>
        </authorList>
    </citation>
    <scope>NUCLEOTIDE SEQUENCE [LARGE SCALE GENOMIC DNA]</scope>
    <source>
        <strain evidence="1 2">SS14</strain>
    </source>
</reference>
<proteinExistence type="predicted"/>
<accession>A0A0C9VJ78</accession>
<protein>
    <submittedName>
        <fullName evidence="1">Uncharacterized protein</fullName>
    </submittedName>
</protein>
<keyword evidence="2" id="KW-1185">Reference proteome</keyword>
<name>A0A0C9VJ78_SPHS4</name>
<dbReference type="AlphaFoldDB" id="A0A0C9VJ78"/>
<dbReference type="HOGENOM" id="CLU_3143954_0_0_1"/>
<gene>
    <name evidence="1" type="ORF">M422DRAFT_248193</name>
</gene>
<evidence type="ECO:0000313" key="1">
    <source>
        <dbReference type="EMBL" id="KIJ48034.1"/>
    </source>
</evidence>
<sequence length="49" mass="5685">MAYECGGPTYQNIAGFWDPNKEYIYDKRALLFLSSHISVLQQEARDDDD</sequence>